<feature type="non-terminal residue" evidence="1">
    <location>
        <position position="92"/>
    </location>
</feature>
<organism evidence="1 2">
    <name type="scientific">Daphnia magna</name>
    <dbReference type="NCBI Taxonomy" id="35525"/>
    <lineage>
        <taxon>Eukaryota</taxon>
        <taxon>Metazoa</taxon>
        <taxon>Ecdysozoa</taxon>
        <taxon>Arthropoda</taxon>
        <taxon>Crustacea</taxon>
        <taxon>Branchiopoda</taxon>
        <taxon>Diplostraca</taxon>
        <taxon>Cladocera</taxon>
        <taxon>Anomopoda</taxon>
        <taxon>Daphniidae</taxon>
        <taxon>Daphnia</taxon>
    </lineage>
</organism>
<protein>
    <submittedName>
        <fullName evidence="1">Uncharacterized protein</fullName>
    </submittedName>
</protein>
<keyword evidence="2" id="KW-1185">Reference proteome</keyword>
<dbReference type="AlphaFoldDB" id="A0A162D2L8"/>
<sequence length="92" mass="10723">GLKDFPQDFVEMVERVAVAENWTDAQRIQVAARRLLKTALDWHIHAGHAFANWGDWSNAFIANFSPRLNFSEWHRLVEERRQKIGESGIEYA</sequence>
<proteinExistence type="predicted"/>
<accession>A0A162D2L8</accession>
<name>A0A162D2L8_9CRUS</name>
<comment type="caution">
    <text evidence="1">The sequence shown here is derived from an EMBL/GenBank/DDBJ whole genome shotgun (WGS) entry which is preliminary data.</text>
</comment>
<reference evidence="1 2" key="1">
    <citation type="submission" date="2016-03" db="EMBL/GenBank/DDBJ databases">
        <title>EvidentialGene: Evidence-directed Construction of Genes on Genomes.</title>
        <authorList>
            <person name="Gilbert D.G."/>
            <person name="Choi J.-H."/>
            <person name="Mockaitis K."/>
            <person name="Colbourne J."/>
            <person name="Pfrender M."/>
        </authorList>
    </citation>
    <scope>NUCLEOTIDE SEQUENCE [LARGE SCALE GENOMIC DNA]</scope>
    <source>
        <strain evidence="1 2">Xinb3</strain>
        <tissue evidence="1">Complete organism</tissue>
    </source>
</reference>
<evidence type="ECO:0000313" key="1">
    <source>
        <dbReference type="EMBL" id="KZR97884.1"/>
    </source>
</evidence>
<dbReference type="EMBL" id="LRGB01019691">
    <property type="protein sequence ID" value="KZR97884.1"/>
    <property type="molecule type" value="Genomic_DNA"/>
</dbReference>
<dbReference type="OrthoDB" id="8057007at2759"/>
<feature type="non-terminal residue" evidence="1">
    <location>
        <position position="1"/>
    </location>
</feature>
<evidence type="ECO:0000313" key="2">
    <source>
        <dbReference type="Proteomes" id="UP000076858"/>
    </source>
</evidence>
<dbReference type="Proteomes" id="UP000076858">
    <property type="component" value="Unassembled WGS sequence"/>
</dbReference>
<gene>
    <name evidence="1" type="ORF">APZ42_006998</name>
</gene>